<dbReference type="InterPro" id="IPR014017">
    <property type="entry name" value="DNA_helicase_UvrD-like_C"/>
</dbReference>
<gene>
    <name evidence="11" type="ORF">GGQ73_000017</name>
</gene>
<comment type="catalytic activity">
    <reaction evidence="6">
        <text>Couples ATP hydrolysis with the unwinding of duplex DNA by translocating in the 3'-5' direction.</text>
        <dbReference type="EC" id="5.6.2.4"/>
    </reaction>
</comment>
<evidence type="ECO:0000256" key="6">
    <source>
        <dbReference type="ARBA" id="ARBA00034617"/>
    </source>
</evidence>
<keyword evidence="2" id="KW-0378">Hydrolase</keyword>
<evidence type="ECO:0000256" key="5">
    <source>
        <dbReference type="ARBA" id="ARBA00023235"/>
    </source>
</evidence>
<dbReference type="Pfam" id="PF00580">
    <property type="entry name" value="UvrD-helicase"/>
    <property type="match status" value="1"/>
</dbReference>
<comment type="catalytic activity">
    <reaction evidence="8">
        <text>ATP + H2O = ADP + phosphate + H(+)</text>
        <dbReference type="Rhea" id="RHEA:13065"/>
        <dbReference type="ChEBI" id="CHEBI:15377"/>
        <dbReference type="ChEBI" id="CHEBI:15378"/>
        <dbReference type="ChEBI" id="CHEBI:30616"/>
        <dbReference type="ChEBI" id="CHEBI:43474"/>
        <dbReference type="ChEBI" id="CHEBI:456216"/>
        <dbReference type="EC" id="5.6.2.4"/>
    </reaction>
</comment>
<evidence type="ECO:0000256" key="7">
    <source>
        <dbReference type="ARBA" id="ARBA00034808"/>
    </source>
</evidence>
<evidence type="ECO:0000313" key="11">
    <source>
        <dbReference type="EMBL" id="MBB3944094.1"/>
    </source>
</evidence>
<dbReference type="InterPro" id="IPR014016">
    <property type="entry name" value="UvrD-like_ATP-bd"/>
</dbReference>
<dbReference type="EC" id="5.6.2.4" evidence="7"/>
<feature type="domain" description="UvrD-like helicase ATP-binding" evidence="9">
    <location>
        <begin position="134"/>
        <end position="225"/>
    </location>
</feature>
<keyword evidence="12" id="KW-1185">Reference proteome</keyword>
<dbReference type="InterPro" id="IPR027417">
    <property type="entry name" value="P-loop_NTPase"/>
</dbReference>
<evidence type="ECO:0000259" key="10">
    <source>
        <dbReference type="Pfam" id="PF13361"/>
    </source>
</evidence>
<dbReference type="InterPro" id="IPR000212">
    <property type="entry name" value="DNA_helicase_UvrD/REP"/>
</dbReference>
<accession>A0A7W6C443</accession>
<dbReference type="GO" id="GO:0043138">
    <property type="term" value="F:3'-5' DNA helicase activity"/>
    <property type="evidence" value="ECO:0007669"/>
    <property type="project" value="UniProtKB-EC"/>
</dbReference>
<evidence type="ECO:0000259" key="9">
    <source>
        <dbReference type="Pfam" id="PF00580"/>
    </source>
</evidence>
<dbReference type="AlphaFoldDB" id="A0A7W6C443"/>
<name>A0A7W6C443_9HYPH</name>
<dbReference type="GO" id="GO:0005524">
    <property type="term" value="F:ATP binding"/>
    <property type="evidence" value="ECO:0007669"/>
    <property type="project" value="UniProtKB-KW"/>
</dbReference>
<evidence type="ECO:0000256" key="1">
    <source>
        <dbReference type="ARBA" id="ARBA00022741"/>
    </source>
</evidence>
<evidence type="ECO:0000256" key="3">
    <source>
        <dbReference type="ARBA" id="ARBA00022806"/>
    </source>
</evidence>
<sequence>MAILRAAYLGDPDLPGNGKVLLITYNKALSGYIRSISEKRLKNVTVEHYHLFARGYLNFRRLISYNDIIGNDARRNLIKDAVEQIEGTHKSNTFFDKTIGFFDSEVGWIAKNGISDLADYLDVKRIGRGDGLVSNFRKIIWQIRASYLKSRAEMGFRYDWDDISSSVLSALEADVTKRKYRHIVIDEGQDLSPQMLRSLAKAVPPEGSITFFGDVAQQIYGHRMSWRSAGLQPQKVWQFSENYRNSQQIAALGLAIAKMDYYAGTPDMVAPTTPKAAGPRPTLVSFKKTSDEMQFVASQAKAMAGTRATAILVRTAAQKRELKPYLPRNVIDLKDENATWIDGPNIYLGTYHSAKGLEFETVILPFMDKDRFPDPSQVEDFGQEEADANDGRLLYVGVTRAKTALIITHVGDRTHLLPPDASLYTVLAK</sequence>
<keyword evidence="1" id="KW-0547">Nucleotide-binding</keyword>
<protein>
    <recommendedName>
        <fullName evidence="7">DNA 3'-5' helicase</fullName>
        <ecNumber evidence="7">5.6.2.4</ecNumber>
    </recommendedName>
</protein>
<dbReference type="EMBL" id="JACIDV010000001">
    <property type="protein sequence ID" value="MBB3944094.1"/>
    <property type="molecule type" value="Genomic_DNA"/>
</dbReference>
<feature type="domain" description="UvrD-like helicase C-terminal" evidence="10">
    <location>
        <begin position="339"/>
        <end position="408"/>
    </location>
</feature>
<dbReference type="Proteomes" id="UP000565286">
    <property type="component" value="Unassembled WGS sequence"/>
</dbReference>
<keyword evidence="5" id="KW-0413">Isomerase</keyword>
<evidence type="ECO:0000256" key="4">
    <source>
        <dbReference type="ARBA" id="ARBA00022840"/>
    </source>
</evidence>
<reference evidence="11 12" key="1">
    <citation type="submission" date="2020-08" db="EMBL/GenBank/DDBJ databases">
        <title>Genomic Encyclopedia of Type Strains, Phase IV (KMG-IV): sequencing the most valuable type-strain genomes for metagenomic binning, comparative biology and taxonomic classification.</title>
        <authorList>
            <person name="Goeker M."/>
        </authorList>
    </citation>
    <scope>NUCLEOTIDE SEQUENCE [LARGE SCALE GENOMIC DNA]</scope>
    <source>
        <strain evidence="11 12">DSM 26438</strain>
    </source>
</reference>
<keyword evidence="3" id="KW-0347">Helicase</keyword>
<dbReference type="PANTHER" id="PTHR11070:SF3">
    <property type="entry name" value="DNA 3'-5' HELICASE"/>
    <property type="match status" value="1"/>
</dbReference>
<dbReference type="GO" id="GO:0003677">
    <property type="term" value="F:DNA binding"/>
    <property type="evidence" value="ECO:0007669"/>
    <property type="project" value="InterPro"/>
</dbReference>
<organism evidence="11 12">
    <name type="scientific">Rhizobium skierniewicense</name>
    <dbReference type="NCBI Taxonomy" id="984260"/>
    <lineage>
        <taxon>Bacteria</taxon>
        <taxon>Pseudomonadati</taxon>
        <taxon>Pseudomonadota</taxon>
        <taxon>Alphaproteobacteria</taxon>
        <taxon>Hyphomicrobiales</taxon>
        <taxon>Rhizobiaceae</taxon>
        <taxon>Rhizobium/Agrobacterium group</taxon>
        <taxon>Rhizobium</taxon>
    </lineage>
</organism>
<keyword evidence="4" id="KW-0067">ATP-binding</keyword>
<evidence type="ECO:0000256" key="2">
    <source>
        <dbReference type="ARBA" id="ARBA00022801"/>
    </source>
</evidence>
<evidence type="ECO:0000313" key="12">
    <source>
        <dbReference type="Proteomes" id="UP000565286"/>
    </source>
</evidence>
<dbReference type="GO" id="GO:0005829">
    <property type="term" value="C:cytosol"/>
    <property type="evidence" value="ECO:0007669"/>
    <property type="project" value="TreeGrafter"/>
</dbReference>
<dbReference type="Gene3D" id="3.40.50.300">
    <property type="entry name" value="P-loop containing nucleotide triphosphate hydrolases"/>
    <property type="match status" value="2"/>
</dbReference>
<dbReference type="Pfam" id="PF13361">
    <property type="entry name" value="UvrD_C"/>
    <property type="match status" value="1"/>
</dbReference>
<dbReference type="GO" id="GO:0000725">
    <property type="term" value="P:recombinational repair"/>
    <property type="evidence" value="ECO:0007669"/>
    <property type="project" value="TreeGrafter"/>
</dbReference>
<comment type="caution">
    <text evidence="11">The sequence shown here is derived from an EMBL/GenBank/DDBJ whole genome shotgun (WGS) entry which is preliminary data.</text>
</comment>
<dbReference type="PANTHER" id="PTHR11070">
    <property type="entry name" value="UVRD / RECB / PCRA DNA HELICASE FAMILY MEMBER"/>
    <property type="match status" value="1"/>
</dbReference>
<proteinExistence type="predicted"/>
<evidence type="ECO:0000256" key="8">
    <source>
        <dbReference type="ARBA" id="ARBA00048988"/>
    </source>
</evidence>
<dbReference type="GO" id="GO:0016787">
    <property type="term" value="F:hydrolase activity"/>
    <property type="evidence" value="ECO:0007669"/>
    <property type="project" value="UniProtKB-KW"/>
</dbReference>
<dbReference type="SUPFAM" id="SSF52540">
    <property type="entry name" value="P-loop containing nucleoside triphosphate hydrolases"/>
    <property type="match status" value="1"/>
</dbReference>